<sequence length="513" mass="55593">MSTVTPIDSEGLSAMIAEKRPQDRVQRLPARLLPPHRRSKGATRFTKIVATIGPASEDRLEELIDAGLSVARLNFSHGSADEHRRRMAKIKAASAHKMTPIAVLADLPGPKMRTGMFPDGKITLNEGDIVRVKPGQDVAAPGEVYVGVDDLLEAVHVGHRISLADGQVLLRATAKESDAIVAKCERAGPVGNRKGVHLPDSDVKYELPTDEDRELIELARELGVDMLGVSFVGHASELEEIRGLAPGIHLVSKIERQAALFNLDEILEATDGLMVARGDLGVELDLEHLPLVQKEILERAVRAGVYTITATEMLESMIEAGRPTRAEVTDVANAVLDGTDAVMLSAETAVGKHPVEAVATMAKIAQVAERSEIYSRRPSLGAAPERVYFSRATAMAAVHVAKEVDVDCIVCFTETGNTVRLLSRFRPDVEIVALSPRADTVRQMAVLAHVRPLLFRREPSLEAMIDTAADLLVARRIVETGDRVIFVAGVPVGFARSTNVLKLHRIGEDSRFA</sequence>
<comment type="catalytic activity">
    <reaction evidence="13">
        <text>pyruvate + ATP = phosphoenolpyruvate + ADP + H(+)</text>
        <dbReference type="Rhea" id="RHEA:18157"/>
        <dbReference type="ChEBI" id="CHEBI:15361"/>
        <dbReference type="ChEBI" id="CHEBI:15378"/>
        <dbReference type="ChEBI" id="CHEBI:30616"/>
        <dbReference type="ChEBI" id="CHEBI:58702"/>
        <dbReference type="ChEBI" id="CHEBI:456216"/>
        <dbReference type="EC" id="2.7.1.40"/>
    </reaction>
</comment>
<evidence type="ECO:0000259" key="15">
    <source>
        <dbReference type="Pfam" id="PF02887"/>
    </source>
</evidence>
<evidence type="ECO:0000256" key="10">
    <source>
        <dbReference type="ARBA" id="ARBA00023152"/>
    </source>
</evidence>
<dbReference type="InterPro" id="IPR001697">
    <property type="entry name" value="Pyr_Knase"/>
</dbReference>
<feature type="domain" description="Pyruvate kinase barrel" evidence="14">
    <location>
        <begin position="44"/>
        <end position="358"/>
    </location>
</feature>
<dbReference type="InterPro" id="IPR040442">
    <property type="entry name" value="Pyrv_kinase-like_dom_sf"/>
</dbReference>
<dbReference type="GO" id="GO:0004743">
    <property type="term" value="F:pyruvate kinase activity"/>
    <property type="evidence" value="ECO:0007669"/>
    <property type="project" value="UniProtKB-UniRule"/>
</dbReference>
<comment type="pathway">
    <text evidence="1 13">Carbohydrate degradation; glycolysis; pyruvate from D-glyceraldehyde 3-phosphate: step 5/5.</text>
</comment>
<dbReference type="PANTHER" id="PTHR11817">
    <property type="entry name" value="PYRUVATE KINASE"/>
    <property type="match status" value="1"/>
</dbReference>
<evidence type="ECO:0000256" key="4">
    <source>
        <dbReference type="ARBA" id="ARBA00022679"/>
    </source>
</evidence>
<dbReference type="InterPro" id="IPR015793">
    <property type="entry name" value="Pyrv_Knase_brl"/>
</dbReference>
<organism evidence="16 17">
    <name type="scientific">Saltatorellus ferox</name>
    <dbReference type="NCBI Taxonomy" id="2528018"/>
    <lineage>
        <taxon>Bacteria</taxon>
        <taxon>Pseudomonadati</taxon>
        <taxon>Planctomycetota</taxon>
        <taxon>Planctomycetia</taxon>
        <taxon>Planctomycetia incertae sedis</taxon>
        <taxon>Saltatorellus</taxon>
    </lineage>
</organism>
<dbReference type="GO" id="GO:0000287">
    <property type="term" value="F:magnesium ion binding"/>
    <property type="evidence" value="ECO:0007669"/>
    <property type="project" value="UniProtKB-UniRule"/>
</dbReference>
<comment type="similarity">
    <text evidence="2 13">Belongs to the pyruvate kinase family.</text>
</comment>
<reference evidence="16 17" key="1">
    <citation type="submission" date="2019-02" db="EMBL/GenBank/DDBJ databases">
        <title>Deep-cultivation of Planctomycetes and their phenomic and genomic characterization uncovers novel biology.</title>
        <authorList>
            <person name="Wiegand S."/>
            <person name="Jogler M."/>
            <person name="Boedeker C."/>
            <person name="Pinto D."/>
            <person name="Vollmers J."/>
            <person name="Rivas-Marin E."/>
            <person name="Kohn T."/>
            <person name="Peeters S.H."/>
            <person name="Heuer A."/>
            <person name="Rast P."/>
            <person name="Oberbeckmann S."/>
            <person name="Bunk B."/>
            <person name="Jeske O."/>
            <person name="Meyerdierks A."/>
            <person name="Storesund J.E."/>
            <person name="Kallscheuer N."/>
            <person name="Luecker S."/>
            <person name="Lage O.M."/>
            <person name="Pohl T."/>
            <person name="Merkel B.J."/>
            <person name="Hornburger P."/>
            <person name="Mueller R.-W."/>
            <person name="Bruemmer F."/>
            <person name="Labrenz M."/>
            <person name="Spormann A.M."/>
            <person name="Op den Camp H."/>
            <person name="Overmann J."/>
            <person name="Amann R."/>
            <person name="Jetten M.S.M."/>
            <person name="Mascher T."/>
            <person name="Medema M.H."/>
            <person name="Devos D.P."/>
            <person name="Kaster A.-K."/>
            <person name="Ovreas L."/>
            <person name="Rohde M."/>
            <person name="Galperin M.Y."/>
            <person name="Jogler C."/>
        </authorList>
    </citation>
    <scope>NUCLEOTIDE SEQUENCE [LARGE SCALE GENOMIC DNA]</scope>
    <source>
        <strain evidence="16 17">Poly30</strain>
    </source>
</reference>
<dbReference type="AlphaFoldDB" id="A0A518EXR1"/>
<dbReference type="InterPro" id="IPR015806">
    <property type="entry name" value="Pyrv_Knase_insert_dom_sf"/>
</dbReference>
<dbReference type="SUPFAM" id="SSF52935">
    <property type="entry name" value="PK C-terminal domain-like"/>
    <property type="match status" value="1"/>
</dbReference>
<evidence type="ECO:0000313" key="16">
    <source>
        <dbReference type="EMBL" id="QDV08886.1"/>
    </source>
</evidence>
<dbReference type="RefSeq" id="WP_419190481.1">
    <property type="nucleotide sequence ID" value="NZ_CP036434.1"/>
</dbReference>
<keyword evidence="17" id="KW-1185">Reference proteome</keyword>
<keyword evidence="7 13" id="KW-0418">Kinase</keyword>
<evidence type="ECO:0000256" key="12">
    <source>
        <dbReference type="NCBIfam" id="TIGR01064"/>
    </source>
</evidence>
<evidence type="ECO:0000256" key="11">
    <source>
        <dbReference type="ARBA" id="ARBA00023317"/>
    </source>
</evidence>
<dbReference type="SUPFAM" id="SSF50800">
    <property type="entry name" value="PK beta-barrel domain-like"/>
    <property type="match status" value="1"/>
</dbReference>
<evidence type="ECO:0000256" key="7">
    <source>
        <dbReference type="ARBA" id="ARBA00022777"/>
    </source>
</evidence>
<keyword evidence="4 13" id="KW-0808">Transferase</keyword>
<dbReference type="InterPro" id="IPR015813">
    <property type="entry name" value="Pyrv/PenolPyrv_kinase-like_dom"/>
</dbReference>
<name>A0A518EXR1_9BACT</name>
<dbReference type="NCBIfam" id="NF004491">
    <property type="entry name" value="PRK05826.1"/>
    <property type="match status" value="1"/>
</dbReference>
<evidence type="ECO:0000256" key="5">
    <source>
        <dbReference type="ARBA" id="ARBA00022723"/>
    </source>
</evidence>
<keyword evidence="8" id="KW-0067">ATP-binding</keyword>
<proteinExistence type="inferred from homology"/>
<dbReference type="SUPFAM" id="SSF51621">
    <property type="entry name" value="Phosphoenolpyruvate/pyruvate domain"/>
    <property type="match status" value="1"/>
</dbReference>
<gene>
    <name evidence="16" type="primary">pyk</name>
    <name evidence="16" type="ORF">Poly30_44410</name>
</gene>
<dbReference type="Gene3D" id="3.40.1380.20">
    <property type="entry name" value="Pyruvate kinase, C-terminal domain"/>
    <property type="match status" value="1"/>
</dbReference>
<keyword evidence="11 16" id="KW-0670">Pyruvate</keyword>
<keyword evidence="10 13" id="KW-0324">Glycolysis</keyword>
<dbReference type="Gene3D" id="2.40.33.10">
    <property type="entry name" value="PK beta-barrel domain-like"/>
    <property type="match status" value="1"/>
</dbReference>
<dbReference type="InterPro" id="IPR036918">
    <property type="entry name" value="Pyrv_Knase_C_sf"/>
</dbReference>
<dbReference type="Pfam" id="PF02887">
    <property type="entry name" value="PK_C"/>
    <property type="match status" value="1"/>
</dbReference>
<evidence type="ECO:0000313" key="17">
    <source>
        <dbReference type="Proteomes" id="UP000320390"/>
    </source>
</evidence>
<keyword evidence="5" id="KW-0479">Metal-binding</keyword>
<evidence type="ECO:0000256" key="9">
    <source>
        <dbReference type="ARBA" id="ARBA00022842"/>
    </source>
</evidence>
<dbReference type="EC" id="2.7.1.40" evidence="3 12"/>
<feature type="domain" description="Pyruvate kinase C-terminal" evidence="15">
    <location>
        <begin position="392"/>
        <end position="504"/>
    </location>
</feature>
<keyword evidence="6" id="KW-0547">Nucleotide-binding</keyword>
<evidence type="ECO:0000256" key="8">
    <source>
        <dbReference type="ARBA" id="ARBA00022840"/>
    </source>
</evidence>
<dbReference type="EMBL" id="CP036434">
    <property type="protein sequence ID" value="QDV08886.1"/>
    <property type="molecule type" value="Genomic_DNA"/>
</dbReference>
<evidence type="ECO:0000256" key="3">
    <source>
        <dbReference type="ARBA" id="ARBA00012142"/>
    </source>
</evidence>
<evidence type="ECO:0000259" key="14">
    <source>
        <dbReference type="Pfam" id="PF00224"/>
    </source>
</evidence>
<dbReference type="Gene3D" id="3.20.20.60">
    <property type="entry name" value="Phosphoenolpyruvate-binding domains"/>
    <property type="match status" value="1"/>
</dbReference>
<dbReference type="Proteomes" id="UP000320390">
    <property type="component" value="Chromosome"/>
</dbReference>
<dbReference type="Pfam" id="PF00224">
    <property type="entry name" value="PK"/>
    <property type="match status" value="1"/>
</dbReference>
<dbReference type="UniPathway" id="UPA00109">
    <property type="reaction ID" value="UER00188"/>
</dbReference>
<evidence type="ECO:0000256" key="1">
    <source>
        <dbReference type="ARBA" id="ARBA00004997"/>
    </source>
</evidence>
<dbReference type="GO" id="GO:0030955">
    <property type="term" value="F:potassium ion binding"/>
    <property type="evidence" value="ECO:0007669"/>
    <property type="project" value="UniProtKB-UniRule"/>
</dbReference>
<evidence type="ECO:0000256" key="6">
    <source>
        <dbReference type="ARBA" id="ARBA00022741"/>
    </source>
</evidence>
<dbReference type="InterPro" id="IPR015795">
    <property type="entry name" value="Pyrv_Knase_C"/>
</dbReference>
<evidence type="ECO:0000256" key="13">
    <source>
        <dbReference type="RuleBase" id="RU000504"/>
    </source>
</evidence>
<dbReference type="GO" id="GO:0005524">
    <property type="term" value="F:ATP binding"/>
    <property type="evidence" value="ECO:0007669"/>
    <property type="project" value="UniProtKB-KW"/>
</dbReference>
<dbReference type="NCBIfam" id="TIGR01064">
    <property type="entry name" value="pyruv_kin"/>
    <property type="match status" value="1"/>
</dbReference>
<evidence type="ECO:0000256" key="2">
    <source>
        <dbReference type="ARBA" id="ARBA00008663"/>
    </source>
</evidence>
<protein>
    <recommendedName>
        <fullName evidence="3 12">Pyruvate kinase</fullName>
        <ecNumber evidence="3 12">2.7.1.40</ecNumber>
    </recommendedName>
</protein>
<accession>A0A518EXR1</accession>
<dbReference type="PRINTS" id="PR01050">
    <property type="entry name" value="PYRUVTKNASE"/>
</dbReference>
<dbReference type="GO" id="GO:0016301">
    <property type="term" value="F:kinase activity"/>
    <property type="evidence" value="ECO:0007669"/>
    <property type="project" value="UniProtKB-KW"/>
</dbReference>
<keyword evidence="9 13" id="KW-0460">Magnesium</keyword>
<dbReference type="InterPro" id="IPR011037">
    <property type="entry name" value="Pyrv_Knase-like_insert_dom_sf"/>
</dbReference>